<organism evidence="1 2">
    <name type="scientific">Sagittula marina</name>
    <dbReference type="NCBI Taxonomy" id="943940"/>
    <lineage>
        <taxon>Bacteria</taxon>
        <taxon>Pseudomonadati</taxon>
        <taxon>Pseudomonadota</taxon>
        <taxon>Alphaproteobacteria</taxon>
        <taxon>Rhodobacterales</taxon>
        <taxon>Roseobacteraceae</taxon>
        <taxon>Sagittula</taxon>
    </lineage>
</organism>
<proteinExistence type="predicted"/>
<accession>A0A7W6GVN5</accession>
<sequence>MADENRCLKRIGADLSMQDDILKEASERN</sequence>
<dbReference type="EMBL" id="JACIEJ010000010">
    <property type="protein sequence ID" value="MBB3987529.1"/>
    <property type="molecule type" value="Genomic_DNA"/>
</dbReference>
<comment type="caution">
    <text evidence="1">The sequence shown here is derived from an EMBL/GenBank/DDBJ whole genome shotgun (WGS) entry which is preliminary data.</text>
</comment>
<dbReference type="AlphaFoldDB" id="A0A7W6GVN5"/>
<evidence type="ECO:0000313" key="2">
    <source>
        <dbReference type="Proteomes" id="UP000541426"/>
    </source>
</evidence>
<protein>
    <submittedName>
        <fullName evidence="1">Uncharacterized protein</fullName>
    </submittedName>
</protein>
<keyword evidence="2" id="KW-1185">Reference proteome</keyword>
<evidence type="ECO:0000313" key="1">
    <source>
        <dbReference type="EMBL" id="MBB3987529.1"/>
    </source>
</evidence>
<dbReference type="Proteomes" id="UP000541426">
    <property type="component" value="Unassembled WGS sequence"/>
</dbReference>
<reference evidence="1 2" key="1">
    <citation type="submission" date="2020-08" db="EMBL/GenBank/DDBJ databases">
        <title>Genomic Encyclopedia of Type Strains, Phase IV (KMG-IV): sequencing the most valuable type-strain genomes for metagenomic binning, comparative biology and taxonomic classification.</title>
        <authorList>
            <person name="Goeker M."/>
        </authorList>
    </citation>
    <scope>NUCLEOTIDE SEQUENCE [LARGE SCALE GENOMIC DNA]</scope>
    <source>
        <strain evidence="1 2">DSM 102235</strain>
    </source>
</reference>
<name>A0A7W6GVN5_9RHOB</name>
<gene>
    <name evidence="1" type="ORF">GGQ68_003876</name>
</gene>